<keyword evidence="4" id="KW-0309">Germination</keyword>
<keyword evidence="3" id="KW-0813">Transport</keyword>
<feature type="transmembrane region" description="Helical" evidence="8">
    <location>
        <begin position="308"/>
        <end position="331"/>
    </location>
</feature>
<evidence type="ECO:0000256" key="6">
    <source>
        <dbReference type="ARBA" id="ARBA00022989"/>
    </source>
</evidence>
<dbReference type="GO" id="GO:0016020">
    <property type="term" value="C:membrane"/>
    <property type="evidence" value="ECO:0007669"/>
    <property type="project" value="UniProtKB-SubCell"/>
</dbReference>
<feature type="transmembrane region" description="Helical" evidence="8">
    <location>
        <begin position="153"/>
        <end position="172"/>
    </location>
</feature>
<reference evidence="9 12" key="2">
    <citation type="submission" date="2019-11" db="EMBL/GenBank/DDBJ databases">
        <title>Draft genome sequences of five Paenibacillus species of dairy origin.</title>
        <authorList>
            <person name="Olajide A.M."/>
            <person name="Chen S."/>
            <person name="Lapointe G."/>
        </authorList>
    </citation>
    <scope>NUCLEOTIDE SEQUENCE [LARGE SCALE GENOMIC DNA]</scope>
    <source>
        <strain evidence="9 12">3CS1</strain>
    </source>
</reference>
<evidence type="ECO:0000256" key="8">
    <source>
        <dbReference type="SAM" id="Phobius"/>
    </source>
</evidence>
<evidence type="ECO:0000256" key="7">
    <source>
        <dbReference type="ARBA" id="ARBA00023136"/>
    </source>
</evidence>
<dbReference type="EMBL" id="WOAA01000003">
    <property type="protein sequence ID" value="MUG65522.1"/>
    <property type="molecule type" value="Genomic_DNA"/>
</dbReference>
<evidence type="ECO:0000313" key="10">
    <source>
        <dbReference type="EMBL" id="PAD78780.1"/>
    </source>
</evidence>
<dbReference type="Proteomes" id="UP000215596">
    <property type="component" value="Unassembled WGS sequence"/>
</dbReference>
<dbReference type="OrthoDB" id="2381188at2"/>
<feature type="transmembrane region" description="Helical" evidence="8">
    <location>
        <begin position="337"/>
        <end position="357"/>
    </location>
</feature>
<evidence type="ECO:0000256" key="1">
    <source>
        <dbReference type="ARBA" id="ARBA00004141"/>
    </source>
</evidence>
<comment type="similarity">
    <text evidence="2">Belongs to the amino acid-polyamine-organocation (APC) superfamily. Spore germination protein (SGP) (TC 2.A.3.9) family.</text>
</comment>
<dbReference type="GO" id="GO:0009847">
    <property type="term" value="P:spore germination"/>
    <property type="evidence" value="ECO:0007669"/>
    <property type="project" value="InterPro"/>
</dbReference>
<evidence type="ECO:0000313" key="9">
    <source>
        <dbReference type="EMBL" id="MUG65522.1"/>
    </source>
</evidence>
<evidence type="ECO:0000256" key="3">
    <source>
        <dbReference type="ARBA" id="ARBA00022448"/>
    </source>
</evidence>
<evidence type="ECO:0000313" key="12">
    <source>
        <dbReference type="Proteomes" id="UP000435177"/>
    </source>
</evidence>
<keyword evidence="12" id="KW-1185">Reference proteome</keyword>
<comment type="caution">
    <text evidence="10">The sequence shown here is derived from an EMBL/GenBank/DDBJ whole genome shotgun (WGS) entry which is preliminary data.</text>
</comment>
<dbReference type="Pfam" id="PF03845">
    <property type="entry name" value="Spore_permease"/>
    <property type="match status" value="1"/>
</dbReference>
<dbReference type="Proteomes" id="UP000435177">
    <property type="component" value="Unassembled WGS sequence"/>
</dbReference>
<evidence type="ECO:0000256" key="2">
    <source>
        <dbReference type="ARBA" id="ARBA00007998"/>
    </source>
</evidence>
<dbReference type="PANTHER" id="PTHR34975">
    <property type="entry name" value="SPORE GERMINATION PROTEIN A2"/>
    <property type="match status" value="1"/>
</dbReference>
<evidence type="ECO:0000256" key="5">
    <source>
        <dbReference type="ARBA" id="ARBA00022692"/>
    </source>
</evidence>
<reference evidence="10 11" key="1">
    <citation type="submission" date="2017-07" db="EMBL/GenBank/DDBJ databases">
        <title>Isolation and whole genome analysis of endospore-forming bacteria from heroin.</title>
        <authorList>
            <person name="Kalinowski J."/>
            <person name="Ahrens B."/>
            <person name="Al-Dilaimi A."/>
            <person name="Winkler A."/>
            <person name="Wibberg D."/>
            <person name="Schleenbecker U."/>
            <person name="Ruckert C."/>
            <person name="Wolfel R."/>
            <person name="Grass G."/>
        </authorList>
    </citation>
    <scope>NUCLEOTIDE SEQUENCE [LARGE SCALE GENOMIC DNA]</scope>
    <source>
        <strain evidence="10 11">7537-G1</strain>
    </source>
</reference>
<keyword evidence="6 8" id="KW-1133">Transmembrane helix</keyword>
<dbReference type="AlphaFoldDB" id="A0A268F085"/>
<name>A0A268F085_9BACL</name>
<feature type="transmembrane region" description="Helical" evidence="8">
    <location>
        <begin position="192"/>
        <end position="211"/>
    </location>
</feature>
<comment type="subcellular location">
    <subcellularLocation>
        <location evidence="1">Membrane</location>
        <topology evidence="1">Multi-pass membrane protein</topology>
    </subcellularLocation>
</comment>
<keyword evidence="7 8" id="KW-0472">Membrane</keyword>
<protein>
    <submittedName>
        <fullName evidence="9">Endospore germination permease</fullName>
    </submittedName>
</protein>
<evidence type="ECO:0000313" key="11">
    <source>
        <dbReference type="Proteomes" id="UP000215596"/>
    </source>
</evidence>
<feature type="transmembrane region" description="Helical" evidence="8">
    <location>
        <begin position="15"/>
        <end position="37"/>
    </location>
</feature>
<feature type="transmembrane region" description="Helical" evidence="8">
    <location>
        <begin position="128"/>
        <end position="146"/>
    </location>
</feature>
<dbReference type="NCBIfam" id="TIGR00912">
    <property type="entry name" value="2A0309"/>
    <property type="match status" value="1"/>
</dbReference>
<dbReference type="EMBL" id="NPBY01000016">
    <property type="protein sequence ID" value="PAD78780.1"/>
    <property type="molecule type" value="Genomic_DNA"/>
</dbReference>
<gene>
    <name evidence="10" type="ORF">CHH67_05720</name>
    <name evidence="9" type="ORF">GNP94_05805</name>
</gene>
<organism evidence="10 11">
    <name type="scientific">Paenibacillus campinasensis</name>
    <dbReference type="NCBI Taxonomy" id="66347"/>
    <lineage>
        <taxon>Bacteria</taxon>
        <taxon>Bacillati</taxon>
        <taxon>Bacillota</taxon>
        <taxon>Bacilli</taxon>
        <taxon>Bacillales</taxon>
        <taxon>Paenibacillaceae</taxon>
        <taxon>Paenibacillus</taxon>
    </lineage>
</organism>
<sequence>MLVTRRDNWMTTRQFSFLQISLTFILSVGMVNHVLLIPQLMEVSGRDSWITVLLACVVFLPVFIIIGYIVKKTRHTGMHDWLLEHYGKWIAVPISVLTGLTLLSIIVVESKDMVIWTNSSYLPETPPWVLIVLFLALALYSALSGLKTVVITSGILLPVVILLGEFVMLANFSNKDYTLLLPVFEHGSGPAWRGVIYIGAGLLELIFFVYIQQFISGSVKKRYMIILGLVLAGLALGPTMGAIAAFGPVESALQRNPAFEQWRLVRIGSYIEHVDFLSIFQWISGAFIRVAFSLYIMMELLPSKGKRWFLTAIAAICAAAVIYPVGDIVFFNVLKSYYYPVLFSVLLLLTLVIFVLVRFAKPLKEVQA</sequence>
<evidence type="ECO:0000256" key="4">
    <source>
        <dbReference type="ARBA" id="ARBA00022544"/>
    </source>
</evidence>
<proteinExistence type="inferred from homology"/>
<feature type="transmembrane region" description="Helical" evidence="8">
    <location>
        <begin position="49"/>
        <end position="70"/>
    </location>
</feature>
<feature type="transmembrane region" description="Helical" evidence="8">
    <location>
        <begin position="90"/>
        <end position="108"/>
    </location>
</feature>
<keyword evidence="5 8" id="KW-0812">Transmembrane</keyword>
<accession>A0A268F085</accession>
<feature type="transmembrane region" description="Helical" evidence="8">
    <location>
        <begin position="223"/>
        <end position="246"/>
    </location>
</feature>
<dbReference type="PANTHER" id="PTHR34975:SF2">
    <property type="entry name" value="SPORE GERMINATION PROTEIN A2"/>
    <property type="match status" value="1"/>
</dbReference>
<feature type="transmembrane region" description="Helical" evidence="8">
    <location>
        <begin position="279"/>
        <end position="296"/>
    </location>
</feature>
<dbReference type="InterPro" id="IPR004761">
    <property type="entry name" value="Spore_GerAB"/>
</dbReference>